<name>A0A7W6DTW1_9RHOB</name>
<dbReference type="AlphaFoldDB" id="A0A7W6DTW1"/>
<evidence type="ECO:0000313" key="1">
    <source>
        <dbReference type="EMBL" id="MBB3985978.1"/>
    </source>
</evidence>
<gene>
    <name evidence="1" type="ORF">GGQ68_002316</name>
</gene>
<protein>
    <submittedName>
        <fullName evidence="1">Uncharacterized protein</fullName>
    </submittedName>
</protein>
<evidence type="ECO:0000313" key="2">
    <source>
        <dbReference type="Proteomes" id="UP000541426"/>
    </source>
</evidence>
<comment type="caution">
    <text evidence="1">The sequence shown here is derived from an EMBL/GenBank/DDBJ whole genome shotgun (WGS) entry which is preliminary data.</text>
</comment>
<sequence>MTELNIEKFREEWQDEEWQELLKHLASQPDASEHTINELQGMWDCDRGYAIECARSLEEYGFGQFIVGRRGGKTRFHWWYSSTMVAKAGMGDDDAAEQLQRGVDENFRKTVWKWSEIRDRLAEEANLDPSEIILDINIGDAKENFAKLHGLDTSEVSIRVGG</sequence>
<reference evidence="1 2" key="1">
    <citation type="submission" date="2020-08" db="EMBL/GenBank/DDBJ databases">
        <title>Genomic Encyclopedia of Type Strains, Phase IV (KMG-IV): sequencing the most valuable type-strain genomes for metagenomic binning, comparative biology and taxonomic classification.</title>
        <authorList>
            <person name="Goeker M."/>
        </authorList>
    </citation>
    <scope>NUCLEOTIDE SEQUENCE [LARGE SCALE GENOMIC DNA]</scope>
    <source>
        <strain evidence="1 2">DSM 102235</strain>
    </source>
</reference>
<dbReference type="RefSeq" id="WP_183966006.1">
    <property type="nucleotide sequence ID" value="NZ_BAABBZ010000007.1"/>
</dbReference>
<accession>A0A7W6DTW1</accession>
<proteinExistence type="predicted"/>
<keyword evidence="2" id="KW-1185">Reference proteome</keyword>
<dbReference type="Proteomes" id="UP000541426">
    <property type="component" value="Unassembled WGS sequence"/>
</dbReference>
<organism evidence="1 2">
    <name type="scientific">Sagittula marina</name>
    <dbReference type="NCBI Taxonomy" id="943940"/>
    <lineage>
        <taxon>Bacteria</taxon>
        <taxon>Pseudomonadati</taxon>
        <taxon>Pseudomonadota</taxon>
        <taxon>Alphaproteobacteria</taxon>
        <taxon>Rhodobacterales</taxon>
        <taxon>Roseobacteraceae</taxon>
        <taxon>Sagittula</taxon>
    </lineage>
</organism>
<dbReference type="EMBL" id="JACIEJ010000005">
    <property type="protein sequence ID" value="MBB3985978.1"/>
    <property type="molecule type" value="Genomic_DNA"/>
</dbReference>